<accession>X1VSA0</accession>
<sequence length="138" mass="15653">PIGYELELLMLWISTDQEVRSLMDFAGFLSSEFYAPAREVYYESEIAEFSTKYFDPTYALPYPITFSGVNLGAAAMRGTVQMVCILRAHGTKIAKTKTVKCRHCGIKKEVPVKTTKWKCTVCGKETWFAYLPWGGRSQ</sequence>
<name>X1VSA0_9ZZZZ</name>
<organism evidence="1">
    <name type="scientific">marine sediment metagenome</name>
    <dbReference type="NCBI Taxonomy" id="412755"/>
    <lineage>
        <taxon>unclassified sequences</taxon>
        <taxon>metagenomes</taxon>
        <taxon>ecological metagenomes</taxon>
    </lineage>
</organism>
<proteinExistence type="predicted"/>
<reference evidence="1" key="1">
    <citation type="journal article" date="2014" name="Front. Microbiol.">
        <title>High frequency of phylogenetically diverse reductive dehalogenase-homologous genes in deep subseafloor sedimentary metagenomes.</title>
        <authorList>
            <person name="Kawai M."/>
            <person name="Futagami T."/>
            <person name="Toyoda A."/>
            <person name="Takaki Y."/>
            <person name="Nishi S."/>
            <person name="Hori S."/>
            <person name="Arai W."/>
            <person name="Tsubouchi T."/>
            <person name="Morono Y."/>
            <person name="Uchiyama I."/>
            <person name="Ito T."/>
            <person name="Fujiyama A."/>
            <person name="Inagaki F."/>
            <person name="Takami H."/>
        </authorList>
    </citation>
    <scope>NUCLEOTIDE SEQUENCE</scope>
    <source>
        <strain evidence="1">Expedition CK06-06</strain>
    </source>
</reference>
<comment type="caution">
    <text evidence="1">The sequence shown here is derived from an EMBL/GenBank/DDBJ whole genome shotgun (WGS) entry which is preliminary data.</text>
</comment>
<feature type="non-terminal residue" evidence="1">
    <location>
        <position position="1"/>
    </location>
</feature>
<dbReference type="AlphaFoldDB" id="X1VSA0"/>
<protein>
    <submittedName>
        <fullName evidence="1">Uncharacterized protein</fullName>
    </submittedName>
</protein>
<evidence type="ECO:0000313" key="1">
    <source>
        <dbReference type="EMBL" id="GAJ20011.1"/>
    </source>
</evidence>
<gene>
    <name evidence="1" type="ORF">S12H4_56910</name>
</gene>
<dbReference type="EMBL" id="BARW01036714">
    <property type="protein sequence ID" value="GAJ20011.1"/>
    <property type="molecule type" value="Genomic_DNA"/>
</dbReference>